<feature type="transmembrane region" description="Helical" evidence="6">
    <location>
        <begin position="374"/>
        <end position="394"/>
    </location>
</feature>
<dbReference type="SUPFAM" id="SSF56281">
    <property type="entry name" value="Metallo-hydrolase/oxidoreductase"/>
    <property type="match status" value="1"/>
</dbReference>
<proteinExistence type="predicted"/>
<keyword evidence="2" id="KW-1003">Cell membrane</keyword>
<dbReference type="Proteomes" id="UP000813420">
    <property type="component" value="Unassembled WGS sequence"/>
</dbReference>
<keyword evidence="5 6" id="KW-0472">Membrane</keyword>
<dbReference type="PANTHER" id="PTHR30619">
    <property type="entry name" value="DNA INTERNALIZATION/COMPETENCE PROTEIN COMEC/REC2"/>
    <property type="match status" value="1"/>
</dbReference>
<feature type="transmembrane region" description="Helical" evidence="6">
    <location>
        <begin position="415"/>
        <end position="433"/>
    </location>
</feature>
<feature type="transmembrane region" description="Helical" evidence="6">
    <location>
        <begin position="272"/>
        <end position="291"/>
    </location>
</feature>
<dbReference type="NCBIfam" id="TIGR00360">
    <property type="entry name" value="ComEC_N-term"/>
    <property type="match status" value="1"/>
</dbReference>
<feature type="transmembrane region" description="Helical" evidence="6">
    <location>
        <begin position="322"/>
        <end position="342"/>
    </location>
</feature>
<evidence type="ECO:0000313" key="8">
    <source>
        <dbReference type="EMBL" id="HJH48828.1"/>
    </source>
</evidence>
<dbReference type="InterPro" id="IPR025405">
    <property type="entry name" value="DUF4131"/>
</dbReference>
<feature type="domain" description="Metallo-beta-lactamase" evidence="7">
    <location>
        <begin position="471"/>
        <end position="655"/>
    </location>
</feature>
<evidence type="ECO:0000259" key="7">
    <source>
        <dbReference type="SMART" id="SM00849"/>
    </source>
</evidence>
<reference evidence="8" key="1">
    <citation type="journal article" date="2021" name="PeerJ">
        <title>Extensive microbial diversity within the chicken gut microbiome revealed by metagenomics and culture.</title>
        <authorList>
            <person name="Gilroy R."/>
            <person name="Ravi A."/>
            <person name="Getino M."/>
            <person name="Pursley I."/>
            <person name="Horton D.L."/>
            <person name="Alikhan N.F."/>
            <person name="Baker D."/>
            <person name="Gharbi K."/>
            <person name="Hall N."/>
            <person name="Watson M."/>
            <person name="Adriaenssens E.M."/>
            <person name="Foster-Nyarko E."/>
            <person name="Jarju S."/>
            <person name="Secka A."/>
            <person name="Antonio M."/>
            <person name="Oren A."/>
            <person name="Chaudhuri R.R."/>
            <person name="La Ragione R."/>
            <person name="Hildebrand F."/>
            <person name="Pallen M.J."/>
        </authorList>
    </citation>
    <scope>NUCLEOTIDE SEQUENCE</scope>
    <source>
        <strain evidence="8">USAMLcec4-12693</strain>
    </source>
</reference>
<keyword evidence="4 6" id="KW-1133">Transmembrane helix</keyword>
<evidence type="ECO:0000256" key="1">
    <source>
        <dbReference type="ARBA" id="ARBA00004651"/>
    </source>
</evidence>
<dbReference type="Gene3D" id="3.60.15.10">
    <property type="entry name" value="Ribonuclease Z/Hydroxyacylglutathione hydrolase-like"/>
    <property type="match status" value="1"/>
</dbReference>
<dbReference type="Pfam" id="PF03772">
    <property type="entry name" value="Competence"/>
    <property type="match status" value="1"/>
</dbReference>
<dbReference type="PANTHER" id="PTHR30619:SF1">
    <property type="entry name" value="RECOMBINATION PROTEIN 2"/>
    <property type="match status" value="1"/>
</dbReference>
<accession>A0A9D3AI94</accession>
<comment type="caution">
    <text evidence="8">The sequence shown here is derived from an EMBL/GenBank/DDBJ whole genome shotgun (WGS) entry which is preliminary data.</text>
</comment>
<keyword evidence="3 6" id="KW-0812">Transmembrane</keyword>
<name>A0A9D3AI94_9FIRM</name>
<dbReference type="EMBL" id="DYXE01000009">
    <property type="protein sequence ID" value="HJH48828.1"/>
    <property type="molecule type" value="Genomic_DNA"/>
</dbReference>
<evidence type="ECO:0000256" key="5">
    <source>
        <dbReference type="ARBA" id="ARBA00023136"/>
    </source>
</evidence>
<dbReference type="InterPro" id="IPR004797">
    <property type="entry name" value="Competence_ComEC/Rec2"/>
</dbReference>
<evidence type="ECO:0000256" key="2">
    <source>
        <dbReference type="ARBA" id="ARBA00022475"/>
    </source>
</evidence>
<dbReference type="AlphaFoldDB" id="A0A9D3AI94"/>
<sequence>MKNRPLLGFCLALLAVIILAVTVGEERCIPHLRLSPMEKYIKDGGRVQVLGTVYQTEQKNKVQAIYLKNNSIRGGDASFFENRILVYADPRIQIKIGNQVLIKGEAAFFDAARNPGNFDQKRYYQKEDIHSLVWADEIKISDGTVWPFRNWLHAFRQEWKDLLVRYMGEKEGTALAAMMLGEKSGMDAEVKSLYQASGIGHILAISGLHLSFLGVGAYHILRKVSGSFGPSGAVGIGLLFVYVLMIGLTVSVVRSLIMFLFRVGADITGRHYDAPTALAVSAAVILCWRPLYLYDGGFWLSFGAVLAMILLLPEFQGLPWQGLWASLCVNIVLLPVLLYYFYEFPVYSTFLNLLIIPLTSALLVLGMTGSLLSLVFPAAGVPVLMLCRWILLIFEKSCEFMLALPGARVVAGKPALWQMAVYYAVILMVFLLWKQYGKWQILCLYVIGILCLFWRPLEGNGVSVTVLDVGQGDSIFIRGPDGGAYLVDGGSSDVGSVGQYRIEPFLKSRGVGTLDYVWVTHGDGDHLNGLEELLRRQSTGVRIKALILPPRKVWDEALTKLGKLAEEEGTAVYTMEKGQMIKEGELSVTCLAPGQRKEGEMVEPGNEASLVLALQYQGFDMLLTGDVEGAGEEMLTETLKAEYADTSWEVLKAAHHGSKSSTGENFLKAAGPLYGLISAGRDNRYGHPHPETLERFYKSGTKILSTQNLGAVTIQVVEFEMKIQYTIERTD</sequence>
<dbReference type="InterPro" id="IPR001279">
    <property type="entry name" value="Metallo-B-lactamas"/>
</dbReference>
<comment type="subcellular location">
    <subcellularLocation>
        <location evidence="1">Cell membrane</location>
        <topology evidence="1">Multi-pass membrane protein</topology>
    </subcellularLocation>
</comment>
<evidence type="ECO:0000256" key="3">
    <source>
        <dbReference type="ARBA" id="ARBA00022692"/>
    </source>
</evidence>
<dbReference type="CDD" id="cd07731">
    <property type="entry name" value="ComA-like_MBL-fold"/>
    <property type="match status" value="1"/>
</dbReference>
<evidence type="ECO:0000256" key="6">
    <source>
        <dbReference type="SAM" id="Phobius"/>
    </source>
</evidence>
<reference evidence="8" key="2">
    <citation type="submission" date="2021-09" db="EMBL/GenBank/DDBJ databases">
        <authorList>
            <person name="Gilroy R."/>
        </authorList>
    </citation>
    <scope>NUCLEOTIDE SEQUENCE</scope>
    <source>
        <strain evidence="8">USAMLcec4-12693</strain>
    </source>
</reference>
<dbReference type="InterPro" id="IPR036866">
    <property type="entry name" value="RibonucZ/Hydroxyglut_hydro"/>
</dbReference>
<dbReference type="Pfam" id="PF13567">
    <property type="entry name" value="DUF4131"/>
    <property type="match status" value="1"/>
</dbReference>
<dbReference type="RefSeq" id="WP_270644865.1">
    <property type="nucleotide sequence ID" value="NZ_DYXE01000009.1"/>
</dbReference>
<feature type="transmembrane region" description="Helical" evidence="6">
    <location>
        <begin position="233"/>
        <end position="260"/>
    </location>
</feature>
<feature type="transmembrane region" description="Helical" evidence="6">
    <location>
        <begin position="298"/>
        <end position="316"/>
    </location>
</feature>
<evidence type="ECO:0000313" key="9">
    <source>
        <dbReference type="Proteomes" id="UP000813420"/>
    </source>
</evidence>
<dbReference type="GO" id="GO:0005886">
    <property type="term" value="C:plasma membrane"/>
    <property type="evidence" value="ECO:0007669"/>
    <property type="project" value="UniProtKB-SubCell"/>
</dbReference>
<organism evidence="8 9">
    <name type="scientific">Merdimonas faecis</name>
    <dbReference type="NCBI Taxonomy" id="1653435"/>
    <lineage>
        <taxon>Bacteria</taxon>
        <taxon>Bacillati</taxon>
        <taxon>Bacillota</taxon>
        <taxon>Clostridia</taxon>
        <taxon>Lachnospirales</taxon>
        <taxon>Lachnospiraceae</taxon>
        <taxon>Merdimonas</taxon>
    </lineage>
</organism>
<dbReference type="NCBIfam" id="TIGR00361">
    <property type="entry name" value="ComEC_Rec2"/>
    <property type="match status" value="1"/>
</dbReference>
<dbReference type="GO" id="GO:0030420">
    <property type="term" value="P:establishment of competence for transformation"/>
    <property type="evidence" value="ECO:0007669"/>
    <property type="project" value="InterPro"/>
</dbReference>
<feature type="transmembrane region" description="Helical" evidence="6">
    <location>
        <begin position="439"/>
        <end position="457"/>
    </location>
</feature>
<dbReference type="InterPro" id="IPR004477">
    <property type="entry name" value="ComEC_N"/>
</dbReference>
<dbReference type="SMART" id="SM00849">
    <property type="entry name" value="Lactamase_B"/>
    <property type="match status" value="1"/>
</dbReference>
<evidence type="ECO:0000256" key="4">
    <source>
        <dbReference type="ARBA" id="ARBA00022989"/>
    </source>
</evidence>
<feature type="transmembrane region" description="Helical" evidence="6">
    <location>
        <begin position="349"/>
        <end position="368"/>
    </location>
</feature>
<gene>
    <name evidence="8" type="ORF">K8V39_01015</name>
</gene>
<protein>
    <submittedName>
        <fullName evidence="8">DNA internalization-related competence protein ComEC/Rec2</fullName>
    </submittedName>
</protein>
<dbReference type="InterPro" id="IPR035681">
    <property type="entry name" value="ComA-like_MBL"/>
</dbReference>
<dbReference type="InterPro" id="IPR052159">
    <property type="entry name" value="Competence_DNA_uptake"/>
</dbReference>
<feature type="transmembrane region" description="Helical" evidence="6">
    <location>
        <begin position="199"/>
        <end position="221"/>
    </location>
</feature>
<dbReference type="Pfam" id="PF00753">
    <property type="entry name" value="Lactamase_B"/>
    <property type="match status" value="1"/>
</dbReference>